<gene>
    <name evidence="2" type="ORF">QR680_015028</name>
</gene>
<proteinExistence type="predicted"/>
<accession>A0AA39M510</accession>
<keyword evidence="1" id="KW-0732">Signal</keyword>
<dbReference type="Proteomes" id="UP001175271">
    <property type="component" value="Unassembled WGS sequence"/>
</dbReference>
<sequence length="78" mass="8236">MFRFVFAILAVFVAITTAGDVLIPYGKSYNGGYGSPVGGYGYGDPKAYGQGYGYGPQKAPYGYGSYGYGPVYGKGYRA</sequence>
<protein>
    <submittedName>
        <fullName evidence="2">Uncharacterized protein</fullName>
    </submittedName>
</protein>
<dbReference type="EMBL" id="JAUCMV010000002">
    <property type="protein sequence ID" value="KAK0421023.1"/>
    <property type="molecule type" value="Genomic_DNA"/>
</dbReference>
<organism evidence="2 3">
    <name type="scientific">Steinernema hermaphroditum</name>
    <dbReference type="NCBI Taxonomy" id="289476"/>
    <lineage>
        <taxon>Eukaryota</taxon>
        <taxon>Metazoa</taxon>
        <taxon>Ecdysozoa</taxon>
        <taxon>Nematoda</taxon>
        <taxon>Chromadorea</taxon>
        <taxon>Rhabditida</taxon>
        <taxon>Tylenchina</taxon>
        <taxon>Panagrolaimomorpha</taxon>
        <taxon>Strongyloidoidea</taxon>
        <taxon>Steinernematidae</taxon>
        <taxon>Steinernema</taxon>
    </lineage>
</organism>
<feature type="signal peptide" evidence="1">
    <location>
        <begin position="1"/>
        <end position="18"/>
    </location>
</feature>
<name>A0AA39M510_9BILA</name>
<evidence type="ECO:0000313" key="3">
    <source>
        <dbReference type="Proteomes" id="UP001175271"/>
    </source>
</evidence>
<keyword evidence="3" id="KW-1185">Reference proteome</keyword>
<feature type="chain" id="PRO_5041380775" evidence="1">
    <location>
        <begin position="19"/>
        <end position="78"/>
    </location>
</feature>
<reference evidence="2" key="1">
    <citation type="submission" date="2023-06" db="EMBL/GenBank/DDBJ databases">
        <title>Genomic analysis of the entomopathogenic nematode Steinernema hermaphroditum.</title>
        <authorList>
            <person name="Schwarz E.M."/>
            <person name="Heppert J.K."/>
            <person name="Baniya A."/>
            <person name="Schwartz H.T."/>
            <person name="Tan C.-H."/>
            <person name="Antoshechkin I."/>
            <person name="Sternberg P.W."/>
            <person name="Goodrich-Blair H."/>
            <person name="Dillman A.R."/>
        </authorList>
    </citation>
    <scope>NUCLEOTIDE SEQUENCE</scope>
    <source>
        <strain evidence="2">PS9179</strain>
        <tissue evidence="2">Whole animal</tissue>
    </source>
</reference>
<dbReference type="AlphaFoldDB" id="A0AA39M510"/>
<evidence type="ECO:0000256" key="1">
    <source>
        <dbReference type="SAM" id="SignalP"/>
    </source>
</evidence>
<comment type="caution">
    <text evidence="2">The sequence shown here is derived from an EMBL/GenBank/DDBJ whole genome shotgun (WGS) entry which is preliminary data.</text>
</comment>
<evidence type="ECO:0000313" key="2">
    <source>
        <dbReference type="EMBL" id="KAK0421023.1"/>
    </source>
</evidence>